<dbReference type="AlphaFoldDB" id="C2KWE9"/>
<evidence type="ECO:0000313" key="1">
    <source>
        <dbReference type="EMBL" id="EEJ51909.1"/>
    </source>
</evidence>
<dbReference type="HOGENOM" id="CLU_215905_0_0_9"/>
<accession>C2KWE9</accession>
<proteinExistence type="predicted"/>
<dbReference type="OrthoDB" id="1740077at2"/>
<organism evidence="1 2">
    <name type="scientific">Oribacterium sinus F0268</name>
    <dbReference type="NCBI Taxonomy" id="585501"/>
    <lineage>
        <taxon>Bacteria</taxon>
        <taxon>Bacillati</taxon>
        <taxon>Bacillota</taxon>
        <taxon>Clostridia</taxon>
        <taxon>Lachnospirales</taxon>
        <taxon>Lachnospiraceae</taxon>
        <taxon>Oribacterium</taxon>
    </lineage>
</organism>
<name>C2KWE9_9FIRM</name>
<dbReference type="Proteomes" id="UP000004121">
    <property type="component" value="Unassembled WGS sequence"/>
</dbReference>
<keyword evidence="2" id="KW-1185">Reference proteome</keyword>
<dbReference type="RefSeq" id="WP_007156281.1">
    <property type="nucleotide sequence ID" value="NZ_GG668533.1"/>
</dbReference>
<protein>
    <recommendedName>
        <fullName evidence="3">XkdX family protein</fullName>
    </recommendedName>
</protein>
<reference evidence="1 2" key="1">
    <citation type="submission" date="2009-04" db="EMBL/GenBank/DDBJ databases">
        <authorList>
            <person name="Qin X."/>
            <person name="Bachman B."/>
            <person name="Battles P."/>
            <person name="Bell A."/>
            <person name="Bess C."/>
            <person name="Bickham C."/>
            <person name="Chaboub L."/>
            <person name="Chen D."/>
            <person name="Coyle M."/>
            <person name="Deiros D.R."/>
            <person name="Dinh H."/>
            <person name="Forbes L."/>
            <person name="Fowler G."/>
            <person name="Francisco L."/>
            <person name="Fu Q."/>
            <person name="Gubbala S."/>
            <person name="Hale W."/>
            <person name="Han Y."/>
            <person name="Hemphill L."/>
            <person name="Highlander S.K."/>
            <person name="Hirani K."/>
            <person name="Hogues M."/>
            <person name="Jackson L."/>
            <person name="Jakkamsetti A."/>
            <person name="Javaid M."/>
            <person name="Jiang H."/>
            <person name="Korchina V."/>
            <person name="Kovar C."/>
            <person name="Lara F."/>
            <person name="Lee S."/>
            <person name="Mata R."/>
            <person name="Mathew T."/>
            <person name="Moen C."/>
            <person name="Morales K."/>
            <person name="Munidasa M."/>
            <person name="Nazareth L."/>
            <person name="Ngo R."/>
            <person name="Nguyen L."/>
            <person name="Okwuonu G."/>
            <person name="Ongeri F."/>
            <person name="Patil S."/>
            <person name="Petrosino J."/>
            <person name="Pham C."/>
            <person name="Pham P."/>
            <person name="Pu L.-L."/>
            <person name="Puazo M."/>
            <person name="Raj R."/>
            <person name="Reid J."/>
            <person name="Rouhana J."/>
            <person name="Saada N."/>
            <person name="Shang Y."/>
            <person name="Simmons D."/>
            <person name="Thornton R."/>
            <person name="Warren J."/>
            <person name="Weissenberger G."/>
            <person name="Zhang J."/>
            <person name="Zhang L."/>
            <person name="Zhou C."/>
            <person name="Zhu D."/>
            <person name="Muzny D."/>
            <person name="Worley K."/>
            <person name="Gibbs R."/>
        </authorList>
    </citation>
    <scope>NUCLEOTIDE SEQUENCE [LARGE SCALE GENOMIC DNA]</scope>
    <source>
        <strain evidence="1 2">F0268</strain>
    </source>
</reference>
<sequence>MYETLLGLAKEGRLNKKMLDRAVAKGWITKAQEEEILRTAAEEKGAENG</sequence>
<evidence type="ECO:0008006" key="3">
    <source>
        <dbReference type="Google" id="ProtNLM"/>
    </source>
</evidence>
<evidence type="ECO:0000313" key="2">
    <source>
        <dbReference type="Proteomes" id="UP000004121"/>
    </source>
</evidence>
<dbReference type="EMBL" id="ACKX01000082">
    <property type="protein sequence ID" value="EEJ51909.1"/>
    <property type="molecule type" value="Genomic_DNA"/>
</dbReference>
<gene>
    <name evidence="1" type="ORF">HMPREF6123_0818</name>
</gene>
<comment type="caution">
    <text evidence="1">The sequence shown here is derived from an EMBL/GenBank/DDBJ whole genome shotgun (WGS) entry which is preliminary data.</text>
</comment>
<dbReference type="InParanoid" id="C2KWE9"/>